<dbReference type="InterPro" id="IPR045865">
    <property type="entry name" value="ACT-like_dom_sf"/>
</dbReference>
<accession>A0ABS1C3K6</accession>
<dbReference type="InterPro" id="IPR001341">
    <property type="entry name" value="Asp_kinase"/>
</dbReference>
<dbReference type="CDD" id="cd04243">
    <property type="entry name" value="AAK_AK-HSDH-like"/>
    <property type="match status" value="1"/>
</dbReference>
<proteinExistence type="inferred from homology"/>
<comment type="catalytic activity">
    <reaction evidence="7 8">
        <text>L-aspartate + ATP = 4-phospho-L-aspartate + ADP</text>
        <dbReference type="Rhea" id="RHEA:23776"/>
        <dbReference type="ChEBI" id="CHEBI:29991"/>
        <dbReference type="ChEBI" id="CHEBI:30616"/>
        <dbReference type="ChEBI" id="CHEBI:57535"/>
        <dbReference type="ChEBI" id="CHEBI:456216"/>
        <dbReference type="EC" id="2.7.2.4"/>
    </reaction>
</comment>
<feature type="domain" description="Aspartokinase ACT" evidence="11">
    <location>
        <begin position="378"/>
        <end position="434"/>
    </location>
</feature>
<protein>
    <recommendedName>
        <fullName evidence="8">Aspartokinase</fullName>
        <ecNumber evidence="8">2.7.2.4</ecNumber>
    </recommendedName>
</protein>
<dbReference type="PANTHER" id="PTHR21499">
    <property type="entry name" value="ASPARTATE KINASE"/>
    <property type="match status" value="1"/>
</dbReference>
<name>A0ABS1C3K6_9BACT</name>
<dbReference type="RefSeq" id="WP_200506685.1">
    <property type="nucleotide sequence ID" value="NZ_JAEHFX010000006.1"/>
</dbReference>
<evidence type="ECO:0000256" key="8">
    <source>
        <dbReference type="RuleBase" id="RU003448"/>
    </source>
</evidence>
<keyword evidence="3 8" id="KW-0808">Transferase</keyword>
<sequence length="442" mass="49605">MKVLKFGGTSVGSAARIKNVAQLVQRENRPVLVVLSAMSGTTNRLVDITGLLKHKRTDEAKKQIQELHRQYQLVAEELFETENWKQQALQLLEEHFQYLQAFTQDLFTVNEERAILAQGELLSTALFHFHLLETMVPGTLLPALNFMRLDQDQEPDMTYIRENLQREISQHDQNQIFVTQGYICRNTFGEIDNLKRGGSDYSASLIGAALKAEEIQIWTDIDGMHNNDPRIVKNTYPIAELSFDEAAELAYFGAKILHPSSVWPAKQENIPVRLLNTMQPEARGTLISGKTTGQNIKAVAAKDCITAIKIQSSRMLLAYGFLRSVFEVFEVYKTPIDMITTSEVAVSITIDDTKHLGAIVEDLKLYGNVEVEQDQTIICIVGDFLAESTGYALEVVTALQHIPLRMISYGGSKNNISFLIKTEHKVEALTALNDNVFGKSKN</sequence>
<dbReference type="NCBIfam" id="TIGR00657">
    <property type="entry name" value="asp_kinases"/>
    <property type="match status" value="1"/>
</dbReference>
<dbReference type="PROSITE" id="PS00324">
    <property type="entry name" value="ASPARTOKINASE"/>
    <property type="match status" value="1"/>
</dbReference>
<dbReference type="EC" id="2.7.2.4" evidence="8"/>
<dbReference type="Proteomes" id="UP000644147">
    <property type="component" value="Unassembled WGS sequence"/>
</dbReference>
<comment type="pathway">
    <text evidence="9">Amino-acid biosynthesis; L-methionine biosynthesis via de novo pathway; L-homoserine from L-aspartate: step 1/3.</text>
</comment>
<evidence type="ECO:0000256" key="6">
    <source>
        <dbReference type="ARBA" id="ARBA00022840"/>
    </source>
</evidence>
<dbReference type="Pfam" id="PF00696">
    <property type="entry name" value="AA_kinase"/>
    <property type="match status" value="1"/>
</dbReference>
<dbReference type="SUPFAM" id="SSF53633">
    <property type="entry name" value="Carbamate kinase-like"/>
    <property type="match status" value="1"/>
</dbReference>
<gene>
    <name evidence="12" type="ORF">I5M27_12960</name>
</gene>
<keyword evidence="9" id="KW-0028">Amino-acid biosynthesis</keyword>
<evidence type="ECO:0000256" key="7">
    <source>
        <dbReference type="ARBA" id="ARBA00047872"/>
    </source>
</evidence>
<dbReference type="SUPFAM" id="SSF55021">
    <property type="entry name" value="ACT-like"/>
    <property type="match status" value="2"/>
</dbReference>
<evidence type="ECO:0000313" key="12">
    <source>
        <dbReference type="EMBL" id="MBK0403898.1"/>
    </source>
</evidence>
<keyword evidence="13" id="KW-1185">Reference proteome</keyword>
<organism evidence="12 13">
    <name type="scientific">Adhaeribacter terrigena</name>
    <dbReference type="NCBI Taxonomy" id="2793070"/>
    <lineage>
        <taxon>Bacteria</taxon>
        <taxon>Pseudomonadati</taxon>
        <taxon>Bacteroidota</taxon>
        <taxon>Cytophagia</taxon>
        <taxon>Cytophagales</taxon>
        <taxon>Hymenobacteraceae</taxon>
        <taxon>Adhaeribacter</taxon>
    </lineage>
</organism>
<dbReference type="Gene3D" id="3.40.1160.10">
    <property type="entry name" value="Acetylglutamate kinase-like"/>
    <property type="match status" value="1"/>
</dbReference>
<evidence type="ECO:0000256" key="3">
    <source>
        <dbReference type="ARBA" id="ARBA00022679"/>
    </source>
</evidence>
<evidence type="ECO:0000259" key="10">
    <source>
        <dbReference type="Pfam" id="PF00696"/>
    </source>
</evidence>
<dbReference type="Pfam" id="PF22468">
    <property type="entry name" value="ACT_9"/>
    <property type="match status" value="1"/>
</dbReference>
<comment type="pathway">
    <text evidence="9">Amino-acid biosynthesis; L-threonine biosynthesis; L-threonine from L-aspartate: step 1/5.</text>
</comment>
<evidence type="ECO:0000256" key="1">
    <source>
        <dbReference type="ARBA" id="ARBA00004766"/>
    </source>
</evidence>
<evidence type="ECO:0000256" key="9">
    <source>
        <dbReference type="RuleBase" id="RU004249"/>
    </source>
</evidence>
<evidence type="ECO:0000256" key="5">
    <source>
        <dbReference type="ARBA" id="ARBA00022777"/>
    </source>
</evidence>
<dbReference type="PIRSF" id="PIRSF000726">
    <property type="entry name" value="Asp_kin"/>
    <property type="match status" value="1"/>
</dbReference>
<keyword evidence="4" id="KW-0547">Nucleotide-binding</keyword>
<comment type="pathway">
    <text evidence="1 9">Amino-acid biosynthesis; L-lysine biosynthesis via DAP pathway; (S)-tetrahydrodipicolinate from L-aspartate: step 1/4.</text>
</comment>
<dbReference type="PANTHER" id="PTHR21499:SF59">
    <property type="entry name" value="ASPARTOKINASE"/>
    <property type="match status" value="1"/>
</dbReference>
<dbReference type="Gene3D" id="3.30.70.260">
    <property type="match status" value="2"/>
</dbReference>
<dbReference type="EMBL" id="JAEHFX010000006">
    <property type="protein sequence ID" value="MBK0403898.1"/>
    <property type="molecule type" value="Genomic_DNA"/>
</dbReference>
<keyword evidence="6" id="KW-0067">ATP-binding</keyword>
<evidence type="ECO:0000256" key="4">
    <source>
        <dbReference type="ARBA" id="ARBA00022741"/>
    </source>
</evidence>
<dbReference type="CDD" id="cd04912">
    <property type="entry name" value="ACT_AKiii-LysC-EC-like_1"/>
    <property type="match status" value="1"/>
</dbReference>
<comment type="similarity">
    <text evidence="2 8">Belongs to the aspartokinase family.</text>
</comment>
<reference evidence="12 13" key="1">
    <citation type="submission" date="2020-12" db="EMBL/GenBank/DDBJ databases">
        <title>Bacterial novel species Adhaeribacter sp. BT258 isolated from soil.</title>
        <authorList>
            <person name="Jung H.-Y."/>
        </authorList>
    </citation>
    <scope>NUCLEOTIDE SEQUENCE [LARGE SCALE GENOMIC DNA]</scope>
    <source>
        <strain evidence="12 13">BT258</strain>
    </source>
</reference>
<evidence type="ECO:0000256" key="2">
    <source>
        <dbReference type="ARBA" id="ARBA00010122"/>
    </source>
</evidence>
<feature type="domain" description="Aspartate/glutamate/uridylate kinase" evidence="10">
    <location>
        <begin position="2"/>
        <end position="276"/>
    </location>
</feature>
<dbReference type="InterPro" id="IPR054352">
    <property type="entry name" value="ACT_Aspartokinase"/>
</dbReference>
<evidence type="ECO:0000313" key="13">
    <source>
        <dbReference type="Proteomes" id="UP000644147"/>
    </source>
</evidence>
<dbReference type="InterPro" id="IPR018042">
    <property type="entry name" value="Aspartate_kinase_CS"/>
</dbReference>
<comment type="caution">
    <text evidence="12">The sequence shown here is derived from an EMBL/GenBank/DDBJ whole genome shotgun (WGS) entry which is preliminary data.</text>
</comment>
<dbReference type="InterPro" id="IPR001048">
    <property type="entry name" value="Asp/Glu/Uridylate_kinase"/>
</dbReference>
<keyword evidence="5 8" id="KW-0418">Kinase</keyword>
<evidence type="ECO:0000259" key="11">
    <source>
        <dbReference type="Pfam" id="PF22468"/>
    </source>
</evidence>
<dbReference type="GO" id="GO:0004072">
    <property type="term" value="F:aspartate kinase activity"/>
    <property type="evidence" value="ECO:0007669"/>
    <property type="project" value="UniProtKB-EC"/>
</dbReference>
<dbReference type="InterPro" id="IPR005260">
    <property type="entry name" value="Asp_kin_monofn"/>
</dbReference>
<dbReference type="InterPro" id="IPR036393">
    <property type="entry name" value="AceGlu_kinase-like_sf"/>
</dbReference>